<comment type="catalytic activity">
    <reaction evidence="11">
        <text>indole-3-pyruvate + NADPH + O2 + H(+) = (indol-3-yl)acetate + CO2 + NADP(+) + H2O</text>
        <dbReference type="Rhea" id="RHEA:34331"/>
        <dbReference type="ChEBI" id="CHEBI:15377"/>
        <dbReference type="ChEBI" id="CHEBI:15378"/>
        <dbReference type="ChEBI" id="CHEBI:15379"/>
        <dbReference type="ChEBI" id="CHEBI:16526"/>
        <dbReference type="ChEBI" id="CHEBI:17640"/>
        <dbReference type="ChEBI" id="CHEBI:30854"/>
        <dbReference type="ChEBI" id="CHEBI:57783"/>
        <dbReference type="ChEBI" id="CHEBI:58349"/>
        <dbReference type="EC" id="1.14.13.168"/>
    </reaction>
</comment>
<evidence type="ECO:0000256" key="5">
    <source>
        <dbReference type="ARBA" id="ARBA00022827"/>
    </source>
</evidence>
<dbReference type="PANTHER" id="PTHR43539:SF42">
    <property type="entry name" value="OS01G0273800 PROTEIN"/>
    <property type="match status" value="1"/>
</dbReference>
<comment type="pathway">
    <text evidence="2">Plant hormone metabolism; auxin biosynthesis.</text>
</comment>
<dbReference type="PANTHER" id="PTHR43539">
    <property type="entry name" value="FLAVIN-BINDING MONOOXYGENASE-LIKE PROTEIN (AFU_ORTHOLOGUE AFUA_4G09220)"/>
    <property type="match status" value="1"/>
</dbReference>
<dbReference type="GO" id="GO:0103075">
    <property type="term" value="F:indole-3-pyruvate monooxygenase activity"/>
    <property type="evidence" value="ECO:0007669"/>
    <property type="project" value="UniProtKB-EC"/>
</dbReference>
<evidence type="ECO:0000256" key="8">
    <source>
        <dbReference type="ARBA" id="ARBA00023033"/>
    </source>
</evidence>
<dbReference type="InterPro" id="IPR036188">
    <property type="entry name" value="FAD/NAD-bd_sf"/>
</dbReference>
<evidence type="ECO:0000256" key="1">
    <source>
        <dbReference type="ARBA" id="ARBA00001974"/>
    </source>
</evidence>
<evidence type="ECO:0000256" key="2">
    <source>
        <dbReference type="ARBA" id="ARBA00004814"/>
    </source>
</evidence>
<evidence type="ECO:0000256" key="10">
    <source>
        <dbReference type="ARBA" id="ARBA00039148"/>
    </source>
</evidence>
<reference evidence="12" key="1">
    <citation type="journal article" date="2022" name="Plant J.">
        <title>Strategies of tolerance reflected in two North American maple genomes.</title>
        <authorList>
            <person name="McEvoy S.L."/>
            <person name="Sezen U.U."/>
            <person name="Trouern-Trend A."/>
            <person name="McMahon S.M."/>
            <person name="Schaberg P.G."/>
            <person name="Yang J."/>
            <person name="Wegrzyn J.L."/>
            <person name="Swenson N.G."/>
        </authorList>
    </citation>
    <scope>NUCLEOTIDE SEQUENCE</scope>
    <source>
        <strain evidence="12">NS2018</strain>
    </source>
</reference>
<proteinExistence type="inferred from homology"/>
<accession>A0AA39RW64</accession>
<sequence length="798" mass="89370">MEDQRVIIVGAGTSGLATAACLHRQSIPYTILEREDCFASLWKKYAYDRLHLHLVKQVCELPHMPYPSSYPRYVPKNLFIQYLDDYVSRFNINPLYGRRVELADYDEVNKKWVVKARNVNSGETEEYSARFLVVASGLSCDPFTPDIDGLSSSTAEVFHSTKYKNGKPYSGKHVLVVGCGNSGMEIALDLANHGAKTSIVIRSPMSVYSREILYFGTKMVKYFSLETVDWVMVLLSKLYYGDLSKYGITRPKEGPFSNKIKHGKYPILDLGTCKKIKSGEIQVLPAAIESIRGNEVVFKNGNSYPFDTIILCTGFKRSTNKWLKGDDYLLNDDGFSKQSPPNNWKGKKGLYCAGLFGSGFYGAGTDAQNISNDIKLKVEEDGRLKVDDDGIGRLMMMIQIGPIVREANIASEVPQRQIMEDQTVIIVGAGTSGLATAACLHRQSIPYTILEREDCSASLWKKYAYDRLHLHLVKQICELPHMPFPSSYPRYVPKNLFIQYLDDYVSRFNINPLYGRRVELADYDEINNKWVVKVRNVNSGEIEEYSARFLVVASGGSCDPFTPDIDGLSSSTAEVFHSTRYKNGKPYSGKHVLVVGCGNSGMEIALDLANHGAKTSIVIRSPMSVYSRDVLYFGMKVLVKFFSLETVDWVMVLLSKLYYGDLSKYGITRPKEGPYFTRIKHGKYPVLDIGTCKKIKSGEIQVLPAIESIRGNEVLFKNGKSYPFDTIILCTGFKRSTNKWLKGDDYLLNDDGFSKQSPPNNWKGKKGLYCAGLSGKGFYGAGTDAQNISNEIKSLLSL</sequence>
<dbReference type="GO" id="GO:0009851">
    <property type="term" value="P:auxin biosynthetic process"/>
    <property type="evidence" value="ECO:0007669"/>
    <property type="project" value="UniProtKB-KW"/>
</dbReference>
<keyword evidence="6" id="KW-0521">NADP</keyword>
<evidence type="ECO:0000256" key="4">
    <source>
        <dbReference type="ARBA" id="ARBA00022630"/>
    </source>
</evidence>
<dbReference type="InterPro" id="IPR050982">
    <property type="entry name" value="Auxin_biosynth/cation_transpt"/>
</dbReference>
<evidence type="ECO:0000256" key="3">
    <source>
        <dbReference type="ARBA" id="ARBA00009183"/>
    </source>
</evidence>
<dbReference type="PRINTS" id="PR00368">
    <property type="entry name" value="FADPNR"/>
</dbReference>
<comment type="cofactor">
    <cofactor evidence="1">
        <name>FAD</name>
        <dbReference type="ChEBI" id="CHEBI:57692"/>
    </cofactor>
</comment>
<dbReference type="EC" id="1.14.13.168" evidence="10"/>
<reference evidence="12" key="2">
    <citation type="submission" date="2023-06" db="EMBL/GenBank/DDBJ databases">
        <authorList>
            <person name="Swenson N.G."/>
            <person name="Wegrzyn J.L."/>
            <person name="Mcevoy S.L."/>
        </authorList>
    </citation>
    <scope>NUCLEOTIDE SEQUENCE</scope>
    <source>
        <strain evidence="12">NS2018</strain>
        <tissue evidence="12">Leaf</tissue>
    </source>
</reference>
<comment type="caution">
    <text evidence="12">The sequence shown here is derived from an EMBL/GenBank/DDBJ whole genome shotgun (WGS) entry which is preliminary data.</text>
</comment>
<dbReference type="GO" id="GO:0050660">
    <property type="term" value="F:flavin adenine dinucleotide binding"/>
    <property type="evidence" value="ECO:0007669"/>
    <property type="project" value="TreeGrafter"/>
</dbReference>
<evidence type="ECO:0000313" key="12">
    <source>
        <dbReference type="EMBL" id="KAK0582301.1"/>
    </source>
</evidence>
<comment type="similarity">
    <text evidence="3">Belongs to the FMO family.</text>
</comment>
<protein>
    <recommendedName>
        <fullName evidence="10">indole-3-pyruvate monooxygenase</fullName>
        <ecNumber evidence="10">1.14.13.168</ecNumber>
    </recommendedName>
</protein>
<keyword evidence="8" id="KW-0503">Monooxygenase</keyword>
<evidence type="ECO:0000256" key="7">
    <source>
        <dbReference type="ARBA" id="ARBA00023002"/>
    </source>
</evidence>
<keyword evidence="4" id="KW-0285">Flavoprotein</keyword>
<keyword evidence="9" id="KW-0073">Auxin biosynthesis</keyword>
<organism evidence="12 13">
    <name type="scientific">Acer saccharum</name>
    <name type="common">Sugar maple</name>
    <dbReference type="NCBI Taxonomy" id="4024"/>
    <lineage>
        <taxon>Eukaryota</taxon>
        <taxon>Viridiplantae</taxon>
        <taxon>Streptophyta</taxon>
        <taxon>Embryophyta</taxon>
        <taxon>Tracheophyta</taxon>
        <taxon>Spermatophyta</taxon>
        <taxon>Magnoliopsida</taxon>
        <taxon>eudicotyledons</taxon>
        <taxon>Gunneridae</taxon>
        <taxon>Pentapetalae</taxon>
        <taxon>rosids</taxon>
        <taxon>malvids</taxon>
        <taxon>Sapindales</taxon>
        <taxon>Sapindaceae</taxon>
        <taxon>Hippocastanoideae</taxon>
        <taxon>Acereae</taxon>
        <taxon>Acer</taxon>
    </lineage>
</organism>
<dbReference type="Pfam" id="PF13738">
    <property type="entry name" value="Pyr_redox_3"/>
    <property type="match status" value="2"/>
</dbReference>
<dbReference type="Gene3D" id="3.50.50.60">
    <property type="entry name" value="FAD/NAD(P)-binding domain"/>
    <property type="match status" value="2"/>
</dbReference>
<evidence type="ECO:0000313" key="13">
    <source>
        <dbReference type="Proteomes" id="UP001168877"/>
    </source>
</evidence>
<dbReference type="AlphaFoldDB" id="A0AA39RW64"/>
<dbReference type="PRINTS" id="PR00469">
    <property type="entry name" value="PNDRDTASEII"/>
</dbReference>
<dbReference type="PROSITE" id="PS51257">
    <property type="entry name" value="PROKAR_LIPOPROTEIN"/>
    <property type="match status" value="1"/>
</dbReference>
<dbReference type="EMBL" id="JAUESC010000384">
    <property type="protein sequence ID" value="KAK0582301.1"/>
    <property type="molecule type" value="Genomic_DNA"/>
</dbReference>
<evidence type="ECO:0000256" key="9">
    <source>
        <dbReference type="ARBA" id="ARBA00023070"/>
    </source>
</evidence>
<gene>
    <name evidence="12" type="ORF">LWI29_023907</name>
</gene>
<evidence type="ECO:0000256" key="11">
    <source>
        <dbReference type="ARBA" id="ARBA00047707"/>
    </source>
</evidence>
<dbReference type="SUPFAM" id="SSF51905">
    <property type="entry name" value="FAD/NAD(P)-binding domain"/>
    <property type="match status" value="4"/>
</dbReference>
<keyword evidence="7" id="KW-0560">Oxidoreductase</keyword>
<keyword evidence="13" id="KW-1185">Reference proteome</keyword>
<keyword evidence="5" id="KW-0274">FAD</keyword>
<dbReference type="Proteomes" id="UP001168877">
    <property type="component" value="Unassembled WGS sequence"/>
</dbReference>
<evidence type="ECO:0000256" key="6">
    <source>
        <dbReference type="ARBA" id="ARBA00022857"/>
    </source>
</evidence>
<name>A0AA39RW64_ACESA</name>